<evidence type="ECO:0000256" key="1">
    <source>
        <dbReference type="SAM" id="SignalP"/>
    </source>
</evidence>
<gene>
    <name evidence="3" type="ORF">GGR27_001480</name>
</gene>
<dbReference type="Gene3D" id="2.60.40.10">
    <property type="entry name" value="Immunoglobulins"/>
    <property type="match status" value="6"/>
</dbReference>
<protein>
    <recommendedName>
        <fullName evidence="2">Peptidase M12B domain-containing protein</fullName>
    </recommendedName>
</protein>
<dbReference type="InterPro" id="IPR013783">
    <property type="entry name" value="Ig-like_fold"/>
</dbReference>
<keyword evidence="4" id="KW-1185">Reference proteome</keyword>
<dbReference type="Gene3D" id="3.40.390.10">
    <property type="entry name" value="Collagenase (Catalytic Domain)"/>
    <property type="match status" value="1"/>
</dbReference>
<evidence type="ECO:0000313" key="4">
    <source>
        <dbReference type="Proteomes" id="UP000770785"/>
    </source>
</evidence>
<dbReference type="Proteomes" id="UP000770785">
    <property type="component" value="Unassembled WGS sequence"/>
</dbReference>
<evidence type="ECO:0000259" key="2">
    <source>
        <dbReference type="PROSITE" id="PS50215"/>
    </source>
</evidence>
<comment type="caution">
    <text evidence="3">The sequence shown here is derived from an EMBL/GenBank/DDBJ whole genome shotgun (WGS) entry which is preliminary data.</text>
</comment>
<dbReference type="SUPFAM" id="SSF55486">
    <property type="entry name" value="Metalloproteases ('zincins'), catalytic domain"/>
    <property type="match status" value="1"/>
</dbReference>
<dbReference type="InterPro" id="IPR026444">
    <property type="entry name" value="Secre_tail"/>
</dbReference>
<organism evidence="3 4">
    <name type="scientific">Neolewinella antarctica</name>
    <dbReference type="NCBI Taxonomy" id="442734"/>
    <lineage>
        <taxon>Bacteria</taxon>
        <taxon>Pseudomonadati</taxon>
        <taxon>Bacteroidota</taxon>
        <taxon>Saprospiria</taxon>
        <taxon>Saprospirales</taxon>
        <taxon>Lewinellaceae</taxon>
        <taxon>Neolewinella</taxon>
    </lineage>
</organism>
<feature type="signal peptide" evidence="1">
    <location>
        <begin position="1"/>
        <end position="20"/>
    </location>
</feature>
<keyword evidence="1" id="KW-0732">Signal</keyword>
<feature type="chain" id="PRO_5046050014" description="Peptidase M12B domain-containing protein" evidence="1">
    <location>
        <begin position="21"/>
        <end position="1970"/>
    </location>
</feature>
<dbReference type="InterPro" id="IPR001590">
    <property type="entry name" value="Peptidase_M12B"/>
</dbReference>
<name>A0ABX0X9N4_9BACT</name>
<dbReference type="NCBIfam" id="TIGR04183">
    <property type="entry name" value="Por_Secre_tail"/>
    <property type="match status" value="1"/>
</dbReference>
<dbReference type="InterPro" id="IPR024079">
    <property type="entry name" value="MetalloPept_cat_dom_sf"/>
</dbReference>
<dbReference type="RefSeq" id="WP_168036748.1">
    <property type="nucleotide sequence ID" value="NZ_JAATJH010000002.1"/>
</dbReference>
<dbReference type="PROSITE" id="PS50215">
    <property type="entry name" value="ADAM_MEPRO"/>
    <property type="match status" value="1"/>
</dbReference>
<dbReference type="EMBL" id="JAATJH010000002">
    <property type="protein sequence ID" value="NJC25981.1"/>
    <property type="molecule type" value="Genomic_DNA"/>
</dbReference>
<dbReference type="Pfam" id="PF13583">
    <property type="entry name" value="Reprolysin_4"/>
    <property type="match status" value="1"/>
</dbReference>
<proteinExistence type="predicted"/>
<sequence>MRNFYLLSILLLSSMLTAQYAPFTPLQPASDISTEKQALNGPTKALYFSTDRPAELATFLREVPEEKTKAAEEPTLLELPNPDGSVVTFRVQRYQIIRPELQAVYPSFVTLYGWDVKNPARRVQLDWTDRGFGASVIGGEEGRWLVEPLSEKRVDQYQSFFARDFPAGDSSSRECGFEPDEKVMEEINFHANEKRAGDCELREYRVAIACTGEYYAAVGGTEALVVAEIMRAVNRLNQVFAAEISLQLTLVNLPVAGGGVQLLFNNPNSDPYTNSDNRAMLDENQNTIDAIIGNENYDLGHVFGTGGGGVAQLRSVCRGGKARAVSGQPSPIGDPFYVSLVAHEMGHQFGATHTFNSDSPNCGPNRAAETAFEPGAGTTIMSYAGICGTASNIQFVADPQYHGISILQIATYMELGGGSSCAVTTSTANAEPTAIAGPDYSIPAGTPFVLSAAGTDPDGDGITYCWEQFDSGQELDGMPDGSEVAGPLFRTFLPTADPQRYFPNLPAVVAGGGSPWESLPTVAREMNFTVTVRDFGAAGYGCPTQDQMVVDVVDTGSPFAVTAPNGVEAYPGGSIQTFTWNVAGTDAGAINCATVDLVLSTDGGLTFTESLGTFPNSGTASVSLPAVTEPDVRLMIKCTDNIFFDVSDQDFSIEQLDYVAQALTGAATVCDGIDSVDFIFQIRSLLDYEGTITYTVQDLPTGANASFNPASTVLEKDSSVTVTLAVTGLNALADSNYAFTVLTDDGNVQKTVELFLEVLPPLEAPTLIIPFDNGFVAPNGAGFDWTDVPNVDVARGYTIDFFNDAAGTDRRGGARLNGSRANFGSNLDGFLVPGETYWWSVTAINSDCDPPQTATSELNQFTFDFAPPTGQSILATPLSQGLCGGRSAEDFFLVFFEGDLNGPVDVVLGELPVGITGSLSQTTLSDRDTAVIALEGTENLSVGSYKFNATARGANGAIETVTYILDVRDSGINLNSPLEGSTVLINRDGTGAIPLDFDPLPGASSYQATVTFPSGGMGSTSFFPITSLDITLGPVEDGGVYGIKVTADTGEESCVNFFTFVADTRSLVGDPLTQDLCGGFEVEDFTVTFFEGDLTGPVSLALEGLPDGVTGSLSQTMLADSQTAVITLQNTENLPLDTYTFDVTATDSNDVSESVTYTLIVRESNLTINTPVDGGIVPIEADGTGAIPLDFEAIPGATSYVAFTTRPDGDITSTSPFDTTSIDVTVGPVEDGDVFGVRVEANTGEGSCVNFFTFLDTTLRTSYTAQAVQETVTVCDSVDFTDFSFELESIRDYAGTITYTSRNLPTGGRIFYDPLSTTLAADETATVTFTLAGLGTLSAGSYSFTIVADDGSTQTEVDFTLEVLPPLEAPTLLTPIDGSTLDPGAAEFDWTDVANVDATDGYIISFFNDAAGTDRRGGTTTDGSTVFFGGNLNGFLIVGDTYWWSVTAVNSSCELPKFATSELGRFTFGPPRPEYGVQTSQDSSSVCNGGNFADFGFQLESTNGYEGRITYSVQDVPAGARVFFEPRSTDLTADTTVSVSFTLAGLRGLATGTYPFTVVVDDTTTQRELAFVLNVRSPLDAPTLLTPTDNDTVALSAVLFDWTDVMDVDTVDAYTVLFFGDAAGTDTLGMVDSIDQSELLFESNLNQFLTRYETYWWAVRVTDATCDPGQTVTSSLSRFTFGVFANSLSGNTTGQDLCEGQVAEDFVLTFNEGNLTGPISFTLDSLPAGVTGSFSRATLDDGQSATITLQGTDSLSLGTYTFMVTATGVNNESETLTYTVIVREGDISLTSPTDASEILINSDSTGTIPLDFDGVPGATSYTVNILSPDGGVDSVTSVTEGDDIEVGAVQNGDVFGIQVIANTGEKSCFNFVTFVDSLTIVSTNGTATGNSRNITLYPNPTTQRLFIDADAGAGEVLEYTLLTNFGQVVRRGELNGQRTEVNVADLPNAVYQIMITNGTDFRKTFRVVKQ</sequence>
<feature type="domain" description="Peptidase M12B" evidence="2">
    <location>
        <begin position="202"/>
        <end position="398"/>
    </location>
</feature>
<accession>A0ABX0X9N4</accession>
<evidence type="ECO:0000313" key="3">
    <source>
        <dbReference type="EMBL" id="NJC25981.1"/>
    </source>
</evidence>
<reference evidence="3 4" key="1">
    <citation type="submission" date="2020-03" db="EMBL/GenBank/DDBJ databases">
        <title>Genomic Encyclopedia of Type Strains, Phase IV (KMG-IV): sequencing the most valuable type-strain genomes for metagenomic binning, comparative biology and taxonomic classification.</title>
        <authorList>
            <person name="Goeker M."/>
        </authorList>
    </citation>
    <scope>NUCLEOTIDE SEQUENCE [LARGE SCALE GENOMIC DNA]</scope>
    <source>
        <strain evidence="3 4">DSM 105096</strain>
    </source>
</reference>